<evidence type="ECO:0000313" key="7">
    <source>
        <dbReference type="Proteomes" id="UP001497497"/>
    </source>
</evidence>
<feature type="transmembrane region" description="Helical" evidence="5">
    <location>
        <begin position="43"/>
        <end position="71"/>
    </location>
</feature>
<evidence type="ECO:0000256" key="1">
    <source>
        <dbReference type="ARBA" id="ARBA00004141"/>
    </source>
</evidence>
<reference evidence="6 7" key="1">
    <citation type="submission" date="2024-04" db="EMBL/GenBank/DDBJ databases">
        <authorList>
            <consortium name="Genoscope - CEA"/>
            <person name="William W."/>
        </authorList>
    </citation>
    <scope>NUCLEOTIDE SEQUENCE [LARGE SCALE GENOMIC DNA]</scope>
</reference>
<dbReference type="PANTHER" id="PTHR10283">
    <property type="entry name" value="SOLUTE CARRIER FAMILY 13 MEMBER"/>
    <property type="match status" value="1"/>
</dbReference>
<evidence type="ECO:0000256" key="3">
    <source>
        <dbReference type="ARBA" id="ARBA00022989"/>
    </source>
</evidence>
<comment type="caution">
    <text evidence="6">The sequence shown here is derived from an EMBL/GenBank/DDBJ whole genome shotgun (WGS) entry which is preliminary data.</text>
</comment>
<dbReference type="GO" id="GO:0005886">
    <property type="term" value="C:plasma membrane"/>
    <property type="evidence" value="ECO:0007669"/>
    <property type="project" value="TreeGrafter"/>
</dbReference>
<dbReference type="GO" id="GO:0022857">
    <property type="term" value="F:transmembrane transporter activity"/>
    <property type="evidence" value="ECO:0007669"/>
    <property type="project" value="TreeGrafter"/>
</dbReference>
<evidence type="ECO:0000256" key="4">
    <source>
        <dbReference type="ARBA" id="ARBA00023136"/>
    </source>
</evidence>
<dbReference type="Proteomes" id="UP001497497">
    <property type="component" value="Unassembled WGS sequence"/>
</dbReference>
<keyword evidence="4 5" id="KW-0472">Membrane</keyword>
<evidence type="ECO:0000256" key="2">
    <source>
        <dbReference type="ARBA" id="ARBA00022692"/>
    </source>
</evidence>
<evidence type="ECO:0000256" key="5">
    <source>
        <dbReference type="SAM" id="Phobius"/>
    </source>
</evidence>
<keyword evidence="7" id="KW-1185">Reference proteome</keyword>
<organism evidence="6 7">
    <name type="scientific">Lymnaea stagnalis</name>
    <name type="common">Great pond snail</name>
    <name type="synonym">Helix stagnalis</name>
    <dbReference type="NCBI Taxonomy" id="6523"/>
    <lineage>
        <taxon>Eukaryota</taxon>
        <taxon>Metazoa</taxon>
        <taxon>Spiralia</taxon>
        <taxon>Lophotrochozoa</taxon>
        <taxon>Mollusca</taxon>
        <taxon>Gastropoda</taxon>
        <taxon>Heterobranchia</taxon>
        <taxon>Euthyneura</taxon>
        <taxon>Panpulmonata</taxon>
        <taxon>Hygrophila</taxon>
        <taxon>Lymnaeoidea</taxon>
        <taxon>Lymnaeidae</taxon>
        <taxon>Lymnaea</taxon>
    </lineage>
</organism>
<dbReference type="PANTHER" id="PTHR10283:SF82">
    <property type="entry name" value="SOLUTE CARRIER FAMILY 13 MEMBER 2"/>
    <property type="match status" value="1"/>
</dbReference>
<comment type="subcellular location">
    <subcellularLocation>
        <location evidence="1">Membrane</location>
        <topology evidence="1">Multi-pass membrane protein</topology>
    </subcellularLocation>
</comment>
<sequence length="94" mass="10737">MACKGREVIRHVWAWRTVVTLFVTPIVLLPLIVAFNAPETKCAYAVILMAVYWITESLPLGITALLPVFLFPLFEIVSSNEIASQYFNVRRRKL</sequence>
<keyword evidence="2 5" id="KW-0812">Transmembrane</keyword>
<evidence type="ECO:0000313" key="6">
    <source>
        <dbReference type="EMBL" id="CAL1541199.1"/>
    </source>
</evidence>
<dbReference type="AlphaFoldDB" id="A0AAV2I8S4"/>
<keyword evidence="3 5" id="KW-1133">Transmembrane helix</keyword>
<proteinExistence type="predicted"/>
<gene>
    <name evidence="6" type="ORF">GSLYS_00014841001</name>
</gene>
<feature type="transmembrane region" description="Helical" evidence="5">
    <location>
        <begin position="12"/>
        <end position="37"/>
    </location>
</feature>
<accession>A0AAV2I8S4</accession>
<name>A0AAV2I8S4_LYMST</name>
<dbReference type="EMBL" id="CAXITT010000419">
    <property type="protein sequence ID" value="CAL1541199.1"/>
    <property type="molecule type" value="Genomic_DNA"/>
</dbReference>
<protein>
    <submittedName>
        <fullName evidence="6">Uncharacterized protein</fullName>
    </submittedName>
</protein>